<gene>
    <name evidence="1" type="ORF">Mgra_00005432</name>
</gene>
<dbReference type="PANTHER" id="PTHR21028">
    <property type="entry name" value="SI:CH211-156B7.4"/>
    <property type="match status" value="1"/>
</dbReference>
<dbReference type="InterPro" id="IPR033469">
    <property type="entry name" value="CYTH-like_dom_sf"/>
</dbReference>
<dbReference type="AlphaFoldDB" id="A0A8S9ZP00"/>
<dbReference type="Proteomes" id="UP000605970">
    <property type="component" value="Unassembled WGS sequence"/>
</dbReference>
<evidence type="ECO:0000313" key="2">
    <source>
        <dbReference type="Proteomes" id="UP000605970"/>
    </source>
</evidence>
<protein>
    <submittedName>
        <fullName evidence="1">CYTH domain-containing protein</fullName>
    </submittedName>
</protein>
<dbReference type="PANTHER" id="PTHR21028:SF2">
    <property type="entry name" value="CYTH DOMAIN-CONTAINING PROTEIN"/>
    <property type="match status" value="1"/>
</dbReference>
<name>A0A8S9ZP00_9BILA</name>
<dbReference type="InterPro" id="IPR008173">
    <property type="entry name" value="Adenylyl_cyclase_CyaB"/>
</dbReference>
<dbReference type="EMBL" id="JABEBT010000046">
    <property type="protein sequence ID" value="KAF7635149.1"/>
    <property type="molecule type" value="Genomic_DNA"/>
</dbReference>
<organism evidence="1 2">
    <name type="scientific">Meloidogyne graminicola</name>
    <dbReference type="NCBI Taxonomy" id="189291"/>
    <lineage>
        <taxon>Eukaryota</taxon>
        <taxon>Metazoa</taxon>
        <taxon>Ecdysozoa</taxon>
        <taxon>Nematoda</taxon>
        <taxon>Chromadorea</taxon>
        <taxon>Rhabditida</taxon>
        <taxon>Tylenchina</taxon>
        <taxon>Tylenchomorpha</taxon>
        <taxon>Tylenchoidea</taxon>
        <taxon>Meloidogynidae</taxon>
        <taxon>Meloidogyninae</taxon>
        <taxon>Meloidogyne</taxon>
    </lineage>
</organism>
<proteinExistence type="predicted"/>
<feature type="non-terminal residue" evidence="1">
    <location>
        <position position="1"/>
    </location>
</feature>
<dbReference type="Gene3D" id="2.40.320.10">
    <property type="entry name" value="Hypothetical Protein Pfu-838710-001"/>
    <property type="match status" value="1"/>
</dbReference>
<sequence>MDKNLINNKTTITKSFLPLFSFEKTKRYLNIKIKINDIEEIEWKLFSLTDSLGLVTKSEEIFYRVPKGQLKICFEHPGKNIGELISISPTDNKSFGKLFYLLESRISTLPEAGQFRHTLNLCLEELAIIRKKRKSYIFGSIKFYLDNIECLGDYYLDIEIYPEEEEK</sequence>
<keyword evidence="2" id="KW-1185">Reference proteome</keyword>
<dbReference type="SUPFAM" id="SSF55154">
    <property type="entry name" value="CYTH-like phosphatases"/>
    <property type="match status" value="1"/>
</dbReference>
<dbReference type="OrthoDB" id="6159137at2759"/>
<evidence type="ECO:0000313" key="1">
    <source>
        <dbReference type="EMBL" id="KAF7635149.1"/>
    </source>
</evidence>
<reference evidence="1" key="1">
    <citation type="journal article" date="2020" name="Ecol. Evol.">
        <title>Genome structure and content of the rice root-knot nematode (Meloidogyne graminicola).</title>
        <authorList>
            <person name="Phan N.T."/>
            <person name="Danchin E.G.J."/>
            <person name="Klopp C."/>
            <person name="Perfus-Barbeoch L."/>
            <person name="Kozlowski D.K."/>
            <person name="Koutsovoulos G.D."/>
            <person name="Lopez-Roques C."/>
            <person name="Bouchez O."/>
            <person name="Zahm M."/>
            <person name="Besnard G."/>
            <person name="Bellafiore S."/>
        </authorList>
    </citation>
    <scope>NUCLEOTIDE SEQUENCE</scope>
    <source>
        <strain evidence="1">VN-18</strain>
    </source>
</reference>
<comment type="caution">
    <text evidence="1">The sequence shown here is derived from an EMBL/GenBank/DDBJ whole genome shotgun (WGS) entry which is preliminary data.</text>
</comment>
<accession>A0A8S9ZP00</accession>